<sequence>MPGPCPFREQKGTTPSHSRRLIRKASTEADGTNQSGSYRFRHRICAGVVLFSRLRFIQSSSVLELRGRWIFANLFEVVDLLCV</sequence>
<accession>A0A8X6I8D5</accession>
<protein>
    <submittedName>
        <fullName evidence="2">Uncharacterized protein</fullName>
    </submittedName>
</protein>
<organism evidence="2 3">
    <name type="scientific">Nephila pilipes</name>
    <name type="common">Giant wood spider</name>
    <name type="synonym">Nephila maculata</name>
    <dbReference type="NCBI Taxonomy" id="299642"/>
    <lineage>
        <taxon>Eukaryota</taxon>
        <taxon>Metazoa</taxon>
        <taxon>Ecdysozoa</taxon>
        <taxon>Arthropoda</taxon>
        <taxon>Chelicerata</taxon>
        <taxon>Arachnida</taxon>
        <taxon>Araneae</taxon>
        <taxon>Araneomorphae</taxon>
        <taxon>Entelegynae</taxon>
        <taxon>Araneoidea</taxon>
        <taxon>Nephilidae</taxon>
        <taxon>Nephila</taxon>
    </lineage>
</organism>
<evidence type="ECO:0000256" key="1">
    <source>
        <dbReference type="SAM" id="MobiDB-lite"/>
    </source>
</evidence>
<dbReference type="Proteomes" id="UP000887013">
    <property type="component" value="Unassembled WGS sequence"/>
</dbReference>
<evidence type="ECO:0000313" key="2">
    <source>
        <dbReference type="EMBL" id="GFS34400.1"/>
    </source>
</evidence>
<comment type="caution">
    <text evidence="2">The sequence shown here is derived from an EMBL/GenBank/DDBJ whole genome shotgun (WGS) entry which is preliminary data.</text>
</comment>
<evidence type="ECO:0000313" key="3">
    <source>
        <dbReference type="Proteomes" id="UP000887013"/>
    </source>
</evidence>
<gene>
    <name evidence="2" type="ORF">NPIL_503991</name>
</gene>
<keyword evidence="3" id="KW-1185">Reference proteome</keyword>
<proteinExistence type="predicted"/>
<feature type="region of interest" description="Disordered" evidence="1">
    <location>
        <begin position="1"/>
        <end position="34"/>
    </location>
</feature>
<dbReference type="AlphaFoldDB" id="A0A8X6I8D5"/>
<dbReference type="EMBL" id="BMAW01088381">
    <property type="protein sequence ID" value="GFS34400.1"/>
    <property type="molecule type" value="Genomic_DNA"/>
</dbReference>
<reference evidence="2" key="1">
    <citation type="submission" date="2020-08" db="EMBL/GenBank/DDBJ databases">
        <title>Multicomponent nature underlies the extraordinary mechanical properties of spider dragline silk.</title>
        <authorList>
            <person name="Kono N."/>
            <person name="Nakamura H."/>
            <person name="Mori M."/>
            <person name="Yoshida Y."/>
            <person name="Ohtoshi R."/>
            <person name="Malay A.D."/>
            <person name="Moran D.A.P."/>
            <person name="Tomita M."/>
            <person name="Numata K."/>
            <person name="Arakawa K."/>
        </authorList>
    </citation>
    <scope>NUCLEOTIDE SEQUENCE</scope>
</reference>
<name>A0A8X6I8D5_NEPPI</name>
<feature type="non-terminal residue" evidence="2">
    <location>
        <position position="83"/>
    </location>
</feature>